<comment type="catalytic activity">
    <reaction evidence="9">
        <text>n isopentenyl diphosphate + (2E,6E)-farnesyl diphosphate = a di-trans,poly-cis-polyprenyl diphosphate + n diphosphate</text>
        <dbReference type="Rhea" id="RHEA:53008"/>
        <dbReference type="Rhea" id="RHEA-COMP:19494"/>
        <dbReference type="ChEBI" id="CHEBI:33019"/>
        <dbReference type="ChEBI" id="CHEBI:128769"/>
        <dbReference type="ChEBI" id="CHEBI:136960"/>
        <dbReference type="ChEBI" id="CHEBI:175763"/>
        <dbReference type="EC" id="2.5.1.87"/>
    </reaction>
</comment>
<dbReference type="EC" id="2.5.1.-" evidence="12"/>
<comment type="function">
    <text evidence="10">With NUS1, forms the dehydrodolichyl diphosphate synthase (DDS) complex, an essential component of the dolichol monophosphate (Dol-P) biosynthetic machinery. Adds multiple copies of isopentenyl pyrophosphate (IPP) to farnesyl pyrophosphate (FPP) to produce dehydrodolichyl diphosphate (Dedol-PP), a precursor of dolichol which is utilized as a sugar carrier in protein glycosylation in the endoplasmic reticulum (ER).</text>
</comment>
<dbReference type="Gene3D" id="3.40.1180.10">
    <property type="entry name" value="Decaprenyl diphosphate synthase-like"/>
    <property type="match status" value="1"/>
</dbReference>
<dbReference type="InterPro" id="IPR018520">
    <property type="entry name" value="UPP_synth-like_CS"/>
</dbReference>
<evidence type="ECO:0000256" key="3">
    <source>
        <dbReference type="ARBA" id="ARBA00004922"/>
    </source>
</evidence>
<evidence type="ECO:0000313" key="15">
    <source>
        <dbReference type="Proteomes" id="UP000507470"/>
    </source>
</evidence>
<evidence type="ECO:0000256" key="5">
    <source>
        <dbReference type="ARBA" id="ARBA00022679"/>
    </source>
</evidence>
<dbReference type="FunFam" id="3.40.1180.10:FF:000002">
    <property type="entry name" value="Alkyl transferase"/>
    <property type="match status" value="1"/>
</dbReference>
<comment type="subcellular location">
    <subcellularLocation>
        <location evidence="2">Endoplasmic reticulum membrane</location>
        <topology evidence="2">Peripheral membrane protein</topology>
    </subcellularLocation>
</comment>
<comment type="subunit">
    <text evidence="11">Forms an active dehydrodolichyl diphosphate synthase complex with NUS1.</text>
</comment>
<dbReference type="PROSITE" id="PS01066">
    <property type="entry name" value="UPP_SYNTHASE"/>
    <property type="match status" value="1"/>
</dbReference>
<comment type="similarity">
    <text evidence="4 12">Belongs to the UPP synthase family.</text>
</comment>
<proteinExistence type="inferred from homology"/>
<evidence type="ECO:0000256" key="11">
    <source>
        <dbReference type="ARBA" id="ARBA00064670"/>
    </source>
</evidence>
<evidence type="ECO:0000256" key="10">
    <source>
        <dbReference type="ARBA" id="ARBA00058504"/>
    </source>
</evidence>
<protein>
    <recommendedName>
        <fullName evidence="12">Alkyl transferase</fullName>
        <ecNumber evidence="12">2.5.1.-</ecNumber>
    </recommendedName>
</protein>
<reference evidence="14 15" key="1">
    <citation type="submission" date="2020-06" db="EMBL/GenBank/DDBJ databases">
        <authorList>
            <person name="Li R."/>
            <person name="Bekaert M."/>
        </authorList>
    </citation>
    <scope>NUCLEOTIDE SEQUENCE [LARGE SCALE GENOMIC DNA]</scope>
    <source>
        <strain evidence="15">wild</strain>
    </source>
</reference>
<dbReference type="HAMAP" id="MF_01139">
    <property type="entry name" value="ISPT"/>
    <property type="match status" value="1"/>
</dbReference>
<evidence type="ECO:0000256" key="7">
    <source>
        <dbReference type="ARBA" id="ARBA00022842"/>
    </source>
</evidence>
<evidence type="ECO:0000256" key="4">
    <source>
        <dbReference type="ARBA" id="ARBA00005432"/>
    </source>
</evidence>
<dbReference type="CDD" id="cd00475">
    <property type="entry name" value="Cis_IPPS"/>
    <property type="match status" value="1"/>
</dbReference>
<evidence type="ECO:0000256" key="2">
    <source>
        <dbReference type="ARBA" id="ARBA00004406"/>
    </source>
</evidence>
<evidence type="ECO:0000256" key="1">
    <source>
        <dbReference type="ARBA" id="ARBA00001946"/>
    </source>
</evidence>
<evidence type="ECO:0000256" key="6">
    <source>
        <dbReference type="ARBA" id="ARBA00022824"/>
    </source>
</evidence>
<dbReference type="NCBIfam" id="TIGR00055">
    <property type="entry name" value="uppS"/>
    <property type="match status" value="1"/>
</dbReference>
<evidence type="ECO:0000313" key="14">
    <source>
        <dbReference type="EMBL" id="CAC5417996.1"/>
    </source>
</evidence>
<dbReference type="GO" id="GO:1904423">
    <property type="term" value="C:dehydrodolichyl diphosphate synthase complex"/>
    <property type="evidence" value="ECO:0007669"/>
    <property type="project" value="TreeGrafter"/>
</dbReference>
<dbReference type="PANTHER" id="PTHR10291">
    <property type="entry name" value="DEHYDRODOLICHYL DIPHOSPHATE SYNTHASE FAMILY MEMBER"/>
    <property type="match status" value="1"/>
</dbReference>
<dbReference type="GO" id="GO:0045547">
    <property type="term" value="F:ditrans,polycis-polyprenyl diphosphate synthase [(2E,6E)-farnesyl diphosphate specific] activity"/>
    <property type="evidence" value="ECO:0007669"/>
    <property type="project" value="UniProtKB-EC"/>
</dbReference>
<dbReference type="SUPFAM" id="SSF64005">
    <property type="entry name" value="Undecaprenyl diphosphate synthase"/>
    <property type="match status" value="1"/>
</dbReference>
<evidence type="ECO:0000256" key="8">
    <source>
        <dbReference type="ARBA" id="ARBA00023136"/>
    </source>
</evidence>
<evidence type="ECO:0000256" key="13">
    <source>
        <dbReference type="SAM" id="Coils"/>
    </source>
</evidence>
<keyword evidence="13" id="KW-0175">Coiled coil</keyword>
<dbReference type="InterPro" id="IPR036424">
    <property type="entry name" value="UPP_synth-like_sf"/>
</dbReference>
<dbReference type="GO" id="GO:0005789">
    <property type="term" value="C:endoplasmic reticulum membrane"/>
    <property type="evidence" value="ECO:0007669"/>
    <property type="project" value="UniProtKB-SubCell"/>
</dbReference>
<comment type="pathway">
    <text evidence="3">Protein modification; protein glycosylation.</text>
</comment>
<accession>A0A6J8EDD9</accession>
<evidence type="ECO:0000256" key="12">
    <source>
        <dbReference type="RuleBase" id="RU363018"/>
    </source>
</evidence>
<comment type="cofactor">
    <cofactor evidence="1">
        <name>Mg(2+)</name>
        <dbReference type="ChEBI" id="CHEBI:18420"/>
    </cofactor>
</comment>
<sequence>MNCSVNCIVYWCFKMSTWFPEQPKAWYHKMCIRILEFGPIPKHVAVIMDGNRRFAVKNSMDRAEGHLKGFDKLTEVLEWCLDIGITEVTVYAFSIENFKRSKEEVDCLMELARKKFKRLMEEKDKIKEYGVCVRVLGNVSLLPSDIQEIIAEVVTFSKDNTRAILNVCFAYTSRDEMCTAMKEIAEGVSLGLIKDSDVSEALLEKSLYTGNSPNPDLLVRTSGEVRLSDFLLWQTAYSCLAFVKVLWPEFSRWHLYGCILHYQRNYQQLQRAKEQNEADQLRLQRESDYEIVAQEMDQSETKSLHTLAKQYANDRENRVNNFVQYLHEKRDKFFHDIATKSKKRINGDVTVEINDSDNWMTLPFKSMIVVTDIITIQSDGSDY</sequence>
<dbReference type="Proteomes" id="UP000507470">
    <property type="component" value="Unassembled WGS sequence"/>
</dbReference>
<organism evidence="14 15">
    <name type="scientific">Mytilus coruscus</name>
    <name type="common">Sea mussel</name>
    <dbReference type="NCBI Taxonomy" id="42192"/>
    <lineage>
        <taxon>Eukaryota</taxon>
        <taxon>Metazoa</taxon>
        <taxon>Spiralia</taxon>
        <taxon>Lophotrochozoa</taxon>
        <taxon>Mollusca</taxon>
        <taxon>Bivalvia</taxon>
        <taxon>Autobranchia</taxon>
        <taxon>Pteriomorphia</taxon>
        <taxon>Mytilida</taxon>
        <taxon>Mytiloidea</taxon>
        <taxon>Mytilidae</taxon>
        <taxon>Mytilinae</taxon>
        <taxon>Mytilus</taxon>
    </lineage>
</organism>
<dbReference type="GO" id="GO:0016094">
    <property type="term" value="P:polyprenol biosynthetic process"/>
    <property type="evidence" value="ECO:0007669"/>
    <property type="project" value="TreeGrafter"/>
</dbReference>
<dbReference type="AlphaFoldDB" id="A0A6J8EDD9"/>
<keyword evidence="15" id="KW-1185">Reference proteome</keyword>
<dbReference type="PANTHER" id="PTHR10291:SF43">
    <property type="entry name" value="DEHYDRODOLICHYL DIPHOSPHATE SYNTHASE COMPLEX SUBUNIT DHDDS"/>
    <property type="match status" value="1"/>
</dbReference>
<name>A0A6J8EDD9_MYTCO</name>
<keyword evidence="7" id="KW-0460">Magnesium</keyword>
<dbReference type="OrthoDB" id="4173905at2759"/>
<gene>
    <name evidence="14" type="ORF">MCOR_50460</name>
</gene>
<keyword evidence="8" id="KW-0472">Membrane</keyword>
<feature type="coiled-coil region" evidence="13">
    <location>
        <begin position="259"/>
        <end position="286"/>
    </location>
</feature>
<keyword evidence="6" id="KW-0256">Endoplasmic reticulum</keyword>
<dbReference type="InterPro" id="IPR001441">
    <property type="entry name" value="UPP_synth-like"/>
</dbReference>
<dbReference type="Pfam" id="PF01255">
    <property type="entry name" value="Prenyltransf"/>
    <property type="match status" value="1"/>
</dbReference>
<keyword evidence="5 12" id="KW-0808">Transferase</keyword>
<dbReference type="EMBL" id="CACVKT020008843">
    <property type="protein sequence ID" value="CAC5417996.1"/>
    <property type="molecule type" value="Genomic_DNA"/>
</dbReference>
<evidence type="ECO:0000256" key="9">
    <source>
        <dbReference type="ARBA" id="ARBA00047353"/>
    </source>
</evidence>